<dbReference type="InterPro" id="IPR013517">
    <property type="entry name" value="FG-GAP"/>
</dbReference>
<dbReference type="PANTHER" id="PTHR16026:SF0">
    <property type="entry name" value="CARTILAGE ACIDIC PROTEIN 1"/>
    <property type="match status" value="1"/>
</dbReference>
<dbReference type="InterPro" id="IPR011519">
    <property type="entry name" value="UnbV_ASPIC"/>
</dbReference>
<evidence type="ECO:0000259" key="4">
    <source>
        <dbReference type="Pfam" id="PF07593"/>
    </source>
</evidence>
<feature type="domain" description="ASPIC/UnbV" evidence="4">
    <location>
        <begin position="565"/>
        <end position="631"/>
    </location>
</feature>
<keyword evidence="3" id="KW-0325">Glycoprotein</keyword>
<dbReference type="Pfam" id="PF13517">
    <property type="entry name" value="FG-GAP_3"/>
    <property type="match status" value="5"/>
</dbReference>
<keyword evidence="1" id="KW-0732">Signal</keyword>
<dbReference type="PROSITE" id="PS51257">
    <property type="entry name" value="PROKAR_LIPOPROTEIN"/>
    <property type="match status" value="1"/>
</dbReference>
<comment type="caution">
    <text evidence="5">The sequence shown here is derived from an EMBL/GenBank/DDBJ whole genome shotgun (WGS) entry which is preliminary data.</text>
</comment>
<dbReference type="EMBL" id="JAUJEB010000003">
    <property type="protein sequence ID" value="MDN5213442.1"/>
    <property type="molecule type" value="Genomic_DNA"/>
</dbReference>
<dbReference type="SUPFAM" id="SSF69318">
    <property type="entry name" value="Integrin alpha N-terminal domain"/>
    <property type="match status" value="3"/>
</dbReference>
<dbReference type="InterPro" id="IPR027039">
    <property type="entry name" value="Crtac1"/>
</dbReference>
<proteinExistence type="predicted"/>
<organism evidence="5 6">
    <name type="scientific">Agaribacillus aureus</name>
    <dbReference type="NCBI Taxonomy" id="3051825"/>
    <lineage>
        <taxon>Bacteria</taxon>
        <taxon>Pseudomonadati</taxon>
        <taxon>Bacteroidota</taxon>
        <taxon>Cytophagia</taxon>
        <taxon>Cytophagales</taxon>
        <taxon>Splendidivirgaceae</taxon>
        <taxon>Agaribacillus</taxon>
    </lineage>
</organism>
<dbReference type="PANTHER" id="PTHR16026">
    <property type="entry name" value="CARTILAGE ACIDIC PROTEIN 1"/>
    <property type="match status" value="1"/>
</dbReference>
<evidence type="ECO:0000313" key="5">
    <source>
        <dbReference type="EMBL" id="MDN5213442.1"/>
    </source>
</evidence>
<dbReference type="Proteomes" id="UP001172083">
    <property type="component" value="Unassembled WGS sequence"/>
</dbReference>
<evidence type="ECO:0000256" key="3">
    <source>
        <dbReference type="ARBA" id="ARBA00023180"/>
    </source>
</evidence>
<dbReference type="SMART" id="SM00191">
    <property type="entry name" value="Int_alpha"/>
    <property type="match status" value="3"/>
</dbReference>
<reference evidence="5" key="1">
    <citation type="submission" date="2023-06" db="EMBL/GenBank/DDBJ databases">
        <title>Genomic of Agaribacillus aureum.</title>
        <authorList>
            <person name="Wang G."/>
        </authorList>
    </citation>
    <scope>NUCLEOTIDE SEQUENCE</scope>
    <source>
        <strain evidence="5">BMA12</strain>
    </source>
</reference>
<dbReference type="RefSeq" id="WP_346758781.1">
    <property type="nucleotide sequence ID" value="NZ_JAUJEB010000003.1"/>
</dbReference>
<name>A0ABT8L6R9_9BACT</name>
<gene>
    <name evidence="5" type="ORF">QQ020_15335</name>
</gene>
<dbReference type="Pfam" id="PF07593">
    <property type="entry name" value="UnbV_ASPIC"/>
    <property type="match status" value="1"/>
</dbReference>
<dbReference type="InterPro" id="IPR028994">
    <property type="entry name" value="Integrin_alpha_N"/>
</dbReference>
<dbReference type="Gene3D" id="2.130.10.130">
    <property type="entry name" value="Integrin alpha, N-terminal"/>
    <property type="match status" value="3"/>
</dbReference>
<protein>
    <submittedName>
        <fullName evidence="5">VCBS repeat-containing protein</fullName>
    </submittedName>
</protein>
<evidence type="ECO:0000256" key="1">
    <source>
        <dbReference type="ARBA" id="ARBA00022729"/>
    </source>
</evidence>
<keyword evidence="2" id="KW-0677">Repeat</keyword>
<sequence length="1143" mass="127631">MKKQGKLTNVARWVYTFWIPGIMLQGCDPSHHRTESGQGVHVSDSGFLFDILSDSVTNINFNNTVRENAVMNGFAYEYLYNGAGVSVGDLNGDDLPDLYFAGNLVDNRLYVNKGNLKFEDVTHDSGVKGTYGFYQGTAMVDINGDGRLDIYSCKSGIFNDPNKRRNELYVNTGNNSAGIPVFKEEAKKYGLDLPHYSTQASFFDFDRDGDLDLFLLNHNVSAQYVQENMERLRFEKSALTSERLFRNDRGKFIDISDEVGIINDGIGFGLGVAIGDLNNDGWPDILVGQDYTAKDRLYLNQKDGTYREIINDATGHISAFSMGNDIADFNNDGWLDFISVDMVSEDNYGMKASMSGMNPEQFTYLVENGYHHQYMYNTLQMNNGTPQGAGQPLFSDIAAFGGISNTDWSWGPLFFDMDNDGDKDLFVSNGIKRDFRNVDYTIYKNKKHQALEHKLARAPENLRETLYNMFVEDMLQKMPGRKKDNYFFENKGDLSFSKKNRIWAPDKLTATNGAAYADLDNDGDLDIITNNMDDKAFIYRNNSIERGLGNYLKIKLTGPRNNPDGIGARVMVQTTEGRQITEQYLSRGFQSSVDRILHFGLGNTEEIEMLIITWPDGSKQTLSALPVNQLIALDHAKAARDSIRSEDVKRIFEDITQLVGLRYKPVENEFNDFARESLLPHKLSEDGPAMAVGDVNNDGLEDFYLGGAKGFIGKLYLQNSQGKFNHARQVVFAHEQEYEDVDAVFFDVDMDNDLDLYVVSGGNEHPPGSPYYSDRVYINEKGSFTKAGKPFEQAVKASGSVVRSYDYDLDGDLDLFVGGRQMPGKYPYPGRSFLFRNDSKKGNIQFVNVTPESLKEIGMVTDATWADIDGDGIKDLIIVGEWMPVKILKNKNGVLSDFTEAAGLSEETGWWFSVGSADYDNDGDIDLMAGNLGLNAKYKASKAEPFEIYARDFDQTGTLDIVLGFHQDGKVFPLRGRSCSSNQMPFLKEKFPSYHAFALAGLEEVYGGENMKNALHYNATNFASCYFENKGNGVFDIKVLPNSAQITAVRRIISDDVNKDGNLDIILFGNMYGFEVETPRQDAGYGLYLTGDGNGNFTPVLPYDSGLCIKGNVSDVGLISAPEGRKVLGVARNNDFFQIIAIN</sequence>
<evidence type="ECO:0000313" key="6">
    <source>
        <dbReference type="Proteomes" id="UP001172083"/>
    </source>
</evidence>
<keyword evidence="6" id="KW-1185">Reference proteome</keyword>
<accession>A0ABT8L6R9</accession>
<evidence type="ECO:0000256" key="2">
    <source>
        <dbReference type="ARBA" id="ARBA00022737"/>
    </source>
</evidence>
<dbReference type="InterPro" id="IPR013519">
    <property type="entry name" value="Int_alpha_beta-p"/>
</dbReference>